<proteinExistence type="predicted"/>
<dbReference type="EMBL" id="JANAVB010015398">
    <property type="protein sequence ID" value="KAJ6833177.1"/>
    <property type="molecule type" value="Genomic_DNA"/>
</dbReference>
<accession>A0AAX6GXX1</accession>
<gene>
    <name evidence="2" type="ORF">M6B38_341130</name>
</gene>
<reference evidence="2" key="2">
    <citation type="submission" date="2023-04" db="EMBL/GenBank/DDBJ databases">
        <authorList>
            <person name="Bruccoleri R.E."/>
            <person name="Oakeley E.J."/>
            <person name="Faust A.-M."/>
            <person name="Dessus-Babus S."/>
            <person name="Altorfer M."/>
            <person name="Burckhardt D."/>
            <person name="Oertli M."/>
            <person name="Naumann U."/>
            <person name="Petersen F."/>
            <person name="Wong J."/>
        </authorList>
    </citation>
    <scope>NUCLEOTIDE SEQUENCE</scope>
    <source>
        <strain evidence="2">GSM-AAB239-AS_SAM_17_03QT</strain>
        <tissue evidence="2">Leaf</tissue>
    </source>
</reference>
<dbReference type="Proteomes" id="UP001140949">
    <property type="component" value="Unassembled WGS sequence"/>
</dbReference>
<feature type="compositionally biased region" description="Basic residues" evidence="1">
    <location>
        <begin position="31"/>
        <end position="42"/>
    </location>
</feature>
<feature type="region of interest" description="Disordered" evidence="1">
    <location>
        <begin position="1"/>
        <end position="42"/>
    </location>
</feature>
<evidence type="ECO:0000313" key="3">
    <source>
        <dbReference type="Proteomes" id="UP001140949"/>
    </source>
</evidence>
<feature type="region of interest" description="Disordered" evidence="1">
    <location>
        <begin position="79"/>
        <end position="98"/>
    </location>
</feature>
<keyword evidence="3" id="KW-1185">Reference proteome</keyword>
<name>A0AAX6GXX1_IRIPA</name>
<feature type="compositionally biased region" description="Basic residues" evidence="1">
    <location>
        <begin position="79"/>
        <end position="89"/>
    </location>
</feature>
<feature type="compositionally biased region" description="Polar residues" evidence="1">
    <location>
        <begin position="1"/>
        <end position="30"/>
    </location>
</feature>
<evidence type="ECO:0000313" key="2">
    <source>
        <dbReference type="EMBL" id="KAJ6833177.1"/>
    </source>
</evidence>
<evidence type="ECO:0000256" key="1">
    <source>
        <dbReference type="SAM" id="MobiDB-lite"/>
    </source>
</evidence>
<reference evidence="2" key="1">
    <citation type="journal article" date="2023" name="GigaByte">
        <title>Genome assembly of the bearded iris, Iris pallida Lam.</title>
        <authorList>
            <person name="Bruccoleri R.E."/>
            <person name="Oakeley E.J."/>
            <person name="Faust A.M.E."/>
            <person name="Altorfer M."/>
            <person name="Dessus-Babus S."/>
            <person name="Burckhardt D."/>
            <person name="Oertli M."/>
            <person name="Naumann U."/>
            <person name="Petersen F."/>
            <person name="Wong J."/>
        </authorList>
    </citation>
    <scope>NUCLEOTIDE SEQUENCE</scope>
    <source>
        <strain evidence="2">GSM-AAB239-AS_SAM_17_03QT</strain>
    </source>
</reference>
<comment type="caution">
    <text evidence="2">The sequence shown here is derived from an EMBL/GenBank/DDBJ whole genome shotgun (WGS) entry which is preliminary data.</text>
</comment>
<organism evidence="2 3">
    <name type="scientific">Iris pallida</name>
    <name type="common">Sweet iris</name>
    <dbReference type="NCBI Taxonomy" id="29817"/>
    <lineage>
        <taxon>Eukaryota</taxon>
        <taxon>Viridiplantae</taxon>
        <taxon>Streptophyta</taxon>
        <taxon>Embryophyta</taxon>
        <taxon>Tracheophyta</taxon>
        <taxon>Spermatophyta</taxon>
        <taxon>Magnoliopsida</taxon>
        <taxon>Liliopsida</taxon>
        <taxon>Asparagales</taxon>
        <taxon>Iridaceae</taxon>
        <taxon>Iridoideae</taxon>
        <taxon>Irideae</taxon>
        <taxon>Iris</taxon>
    </lineage>
</organism>
<dbReference type="AlphaFoldDB" id="A0AAX6GXX1"/>
<protein>
    <submittedName>
        <fullName evidence="2">Uncharacterized protein</fullName>
    </submittedName>
</protein>
<sequence length="98" mass="11281">MTSLRSTPSQPAIQYPITNPSRPRPSSQTKPNHRHLPASRRHTIVIITIRDCSPHPPARRPNSPRPSIVTTNTCHHRYLRHSTPHRQYYRRATSSAPH</sequence>